<evidence type="ECO:0000313" key="2">
    <source>
        <dbReference type="Proteomes" id="UP001202328"/>
    </source>
</evidence>
<reference evidence="1" key="1">
    <citation type="submission" date="2022-04" db="EMBL/GenBank/DDBJ databases">
        <title>A functionally conserved STORR gene fusion in Papaver species that diverged 16.8 million years ago.</title>
        <authorList>
            <person name="Catania T."/>
        </authorList>
    </citation>
    <scope>NUCLEOTIDE SEQUENCE</scope>
    <source>
        <strain evidence="1">S-188037</strain>
    </source>
</reference>
<dbReference type="AlphaFoldDB" id="A0AAD4X889"/>
<dbReference type="Proteomes" id="UP001202328">
    <property type="component" value="Unassembled WGS sequence"/>
</dbReference>
<proteinExistence type="predicted"/>
<keyword evidence="2" id="KW-1185">Reference proteome</keyword>
<protein>
    <submittedName>
        <fullName evidence="1">Uncharacterized protein</fullName>
    </submittedName>
</protein>
<dbReference type="EMBL" id="JAJJMB010014022">
    <property type="protein sequence ID" value="KAI3864141.1"/>
    <property type="molecule type" value="Genomic_DNA"/>
</dbReference>
<evidence type="ECO:0000313" key="1">
    <source>
        <dbReference type="EMBL" id="KAI3864141.1"/>
    </source>
</evidence>
<organism evidence="1 2">
    <name type="scientific">Papaver atlanticum</name>
    <dbReference type="NCBI Taxonomy" id="357466"/>
    <lineage>
        <taxon>Eukaryota</taxon>
        <taxon>Viridiplantae</taxon>
        <taxon>Streptophyta</taxon>
        <taxon>Embryophyta</taxon>
        <taxon>Tracheophyta</taxon>
        <taxon>Spermatophyta</taxon>
        <taxon>Magnoliopsida</taxon>
        <taxon>Ranunculales</taxon>
        <taxon>Papaveraceae</taxon>
        <taxon>Papaveroideae</taxon>
        <taxon>Papaver</taxon>
    </lineage>
</organism>
<comment type="caution">
    <text evidence="1">The sequence shown here is derived from an EMBL/GenBank/DDBJ whole genome shotgun (WGS) entry which is preliminary data.</text>
</comment>
<name>A0AAD4X889_9MAGN</name>
<accession>A0AAD4X889</accession>
<gene>
    <name evidence="1" type="ORF">MKW98_031733</name>
</gene>
<sequence length="86" mass="8904">MVTVSQMTFGYDSVLGRKLLGVVPAGVSLVPDGNGGCQVYGRASYEYVVADGLVTAKLGGETVTDLKNGKAVDLDINTSIEVARVP</sequence>